<feature type="compositionally biased region" description="Basic and acidic residues" evidence="1">
    <location>
        <begin position="86"/>
        <end position="97"/>
    </location>
</feature>
<keyword evidence="3" id="KW-1185">Reference proteome</keyword>
<dbReference type="EMBL" id="JACASF010000035">
    <property type="protein sequence ID" value="KAF6394857.1"/>
    <property type="molecule type" value="Genomic_DNA"/>
</dbReference>
<gene>
    <name evidence="2" type="ORF">HJG59_002569</name>
</gene>
<reference evidence="2 3" key="1">
    <citation type="journal article" date="2020" name="Nature">
        <title>Six reference-quality genomes reveal evolution of bat adaptations.</title>
        <authorList>
            <person name="Jebb D."/>
            <person name="Huang Z."/>
            <person name="Pippel M."/>
            <person name="Hughes G.M."/>
            <person name="Lavrichenko K."/>
            <person name="Devanna P."/>
            <person name="Winkler S."/>
            <person name="Jermiin L.S."/>
            <person name="Skirmuntt E.C."/>
            <person name="Katzourakis A."/>
            <person name="Burkitt-Gray L."/>
            <person name="Ray D.A."/>
            <person name="Sullivan K.A.M."/>
            <person name="Roscito J.G."/>
            <person name="Kirilenko B.M."/>
            <person name="Davalos L.M."/>
            <person name="Corthals A.P."/>
            <person name="Power M.L."/>
            <person name="Jones G."/>
            <person name="Ransome R.D."/>
            <person name="Dechmann D.K.N."/>
            <person name="Locatelli A.G."/>
            <person name="Puechmaille S.J."/>
            <person name="Fedrigo O."/>
            <person name="Jarvis E.D."/>
            <person name="Hiller M."/>
            <person name="Vernes S.C."/>
            <person name="Myers E.W."/>
            <person name="Teeling E.C."/>
        </authorList>
    </citation>
    <scope>NUCLEOTIDE SEQUENCE [LARGE SCALE GENOMIC DNA]</scope>
    <source>
        <strain evidence="2">MMolMol1</strain>
        <tissue evidence="2">Muscle</tissue>
    </source>
</reference>
<evidence type="ECO:0000256" key="1">
    <source>
        <dbReference type="SAM" id="MobiDB-lite"/>
    </source>
</evidence>
<feature type="region of interest" description="Disordered" evidence="1">
    <location>
        <begin position="1"/>
        <end position="97"/>
    </location>
</feature>
<feature type="compositionally biased region" description="Low complexity" evidence="1">
    <location>
        <begin position="46"/>
        <end position="74"/>
    </location>
</feature>
<comment type="caution">
    <text evidence="2">The sequence shown here is derived from an EMBL/GenBank/DDBJ whole genome shotgun (WGS) entry which is preliminary data.</text>
</comment>
<keyword evidence="2" id="KW-0418">Kinase</keyword>
<evidence type="ECO:0000313" key="3">
    <source>
        <dbReference type="Proteomes" id="UP000550707"/>
    </source>
</evidence>
<dbReference type="GO" id="GO:0016301">
    <property type="term" value="F:kinase activity"/>
    <property type="evidence" value="ECO:0007669"/>
    <property type="project" value="UniProtKB-KW"/>
</dbReference>
<protein>
    <submittedName>
        <fullName evidence="2">Cyclin dependent kinase 11B</fullName>
    </submittedName>
</protein>
<dbReference type="AlphaFoldDB" id="A0A7J8B7Q0"/>
<feature type="compositionally biased region" description="Basic and acidic residues" evidence="1">
    <location>
        <begin position="1"/>
        <end position="11"/>
    </location>
</feature>
<feature type="compositionally biased region" description="Basic and acidic residues" evidence="1">
    <location>
        <begin position="18"/>
        <end position="28"/>
    </location>
</feature>
<keyword evidence="2" id="KW-0808">Transferase</keyword>
<name>A0A7J8B7Q0_MOLMO</name>
<accession>A0A7J8B7Q0</accession>
<proteinExistence type="predicted"/>
<dbReference type="Proteomes" id="UP000550707">
    <property type="component" value="Unassembled WGS sequence"/>
</dbReference>
<evidence type="ECO:0000313" key="2">
    <source>
        <dbReference type="EMBL" id="KAF6394857.1"/>
    </source>
</evidence>
<organism evidence="2 3">
    <name type="scientific">Molossus molossus</name>
    <name type="common">Pallas' mastiff bat</name>
    <name type="synonym">Vespertilio molossus</name>
    <dbReference type="NCBI Taxonomy" id="27622"/>
    <lineage>
        <taxon>Eukaryota</taxon>
        <taxon>Metazoa</taxon>
        <taxon>Chordata</taxon>
        <taxon>Craniata</taxon>
        <taxon>Vertebrata</taxon>
        <taxon>Euteleostomi</taxon>
        <taxon>Mammalia</taxon>
        <taxon>Eutheria</taxon>
        <taxon>Laurasiatheria</taxon>
        <taxon>Chiroptera</taxon>
        <taxon>Yangochiroptera</taxon>
        <taxon>Molossidae</taxon>
        <taxon>Molossus</taxon>
    </lineage>
</organism>
<sequence length="97" mass="10346">MSAGNDIEKNRIKLAGNGRDRSGGRWRESIPGGRGTAWSSWRGSESGNASFGSSRRSSGSSGSRRSVSGVQRSGGRSGRHGGKFPHITERERTTVIK</sequence>